<evidence type="ECO:0000256" key="1">
    <source>
        <dbReference type="SAM" id="MobiDB-lite"/>
    </source>
</evidence>
<sequence>MAFAPRNIFSPTRLLVGLLSAGLAAAAPWPSFPTAPAPQVARQAPPLRGPQPASPPAGPPELINLPLSGEAARLWNASVGPETRARPARPFVIEGPDIEDRGRAISCLTAAIYYEAGAESAAGQQAVAQVVLNRLRHPDFPKTVCGVVFEGAERQTGCQFTFTCDGSLARAPSVRGWKRAEEVAEAALDGFVDRAVGYATHYHAVYVVPYWSPGLLKVATIGAHIFYQRPGRDGEPSAFVGRYAGGEELVSLSVGEDAPAPVLDVQGAQAPAPVVAEAETASALAASDFATPAADTAPVQVELAAKPKLEIFRSLVAPEGPRPRLAMSPDGA</sequence>
<reference evidence="4 5" key="1">
    <citation type="submission" date="2024-06" db="EMBL/GenBank/DDBJ databases">
        <title>Genomic Encyclopedia of Type Strains, Phase IV (KMG-IV): sequencing the most valuable type-strain genomes for metagenomic binning, comparative biology and taxonomic classification.</title>
        <authorList>
            <person name="Goeker M."/>
        </authorList>
    </citation>
    <scope>NUCLEOTIDE SEQUENCE [LARGE SCALE GENOMIC DNA]</scope>
    <source>
        <strain evidence="4 5">DSM 17809</strain>
    </source>
</reference>
<dbReference type="RefSeq" id="WP_354298472.1">
    <property type="nucleotide sequence ID" value="NZ_JBEPLU010000004.1"/>
</dbReference>
<keyword evidence="2" id="KW-0732">Signal</keyword>
<dbReference type="Gene3D" id="1.10.10.2520">
    <property type="entry name" value="Cell wall hydrolase SleB, domain 1"/>
    <property type="match status" value="1"/>
</dbReference>
<proteinExistence type="predicted"/>
<dbReference type="EMBL" id="JBEPLU010000004">
    <property type="protein sequence ID" value="MET3528601.1"/>
    <property type="molecule type" value="Genomic_DNA"/>
</dbReference>
<feature type="compositionally biased region" description="Pro residues" evidence="1">
    <location>
        <begin position="47"/>
        <end position="59"/>
    </location>
</feature>
<dbReference type="Pfam" id="PF07486">
    <property type="entry name" value="Hydrolase_2"/>
    <property type="match status" value="1"/>
</dbReference>
<name>A0ABV2ENI3_9CAUL</name>
<feature type="domain" description="Cell wall hydrolase SleB" evidence="3">
    <location>
        <begin position="119"/>
        <end position="227"/>
    </location>
</feature>
<evidence type="ECO:0000313" key="5">
    <source>
        <dbReference type="Proteomes" id="UP001549110"/>
    </source>
</evidence>
<keyword evidence="5" id="KW-1185">Reference proteome</keyword>
<evidence type="ECO:0000313" key="4">
    <source>
        <dbReference type="EMBL" id="MET3528601.1"/>
    </source>
</evidence>
<organism evidence="4 5">
    <name type="scientific">Phenylobacterium koreense</name>
    <dbReference type="NCBI Taxonomy" id="266125"/>
    <lineage>
        <taxon>Bacteria</taxon>
        <taxon>Pseudomonadati</taxon>
        <taxon>Pseudomonadota</taxon>
        <taxon>Alphaproteobacteria</taxon>
        <taxon>Caulobacterales</taxon>
        <taxon>Caulobacteraceae</taxon>
        <taxon>Phenylobacterium</taxon>
    </lineage>
</organism>
<feature type="chain" id="PRO_5045650451" description="Cell wall hydrolase SleB domain-containing protein" evidence="2">
    <location>
        <begin position="27"/>
        <end position="332"/>
    </location>
</feature>
<accession>A0ABV2ENI3</accession>
<evidence type="ECO:0000259" key="3">
    <source>
        <dbReference type="Pfam" id="PF07486"/>
    </source>
</evidence>
<feature type="signal peptide" evidence="2">
    <location>
        <begin position="1"/>
        <end position="26"/>
    </location>
</feature>
<feature type="region of interest" description="Disordered" evidence="1">
    <location>
        <begin position="36"/>
        <end position="61"/>
    </location>
</feature>
<feature type="compositionally biased region" description="Low complexity" evidence="1">
    <location>
        <begin position="37"/>
        <end position="46"/>
    </location>
</feature>
<dbReference type="InterPro" id="IPR042047">
    <property type="entry name" value="SleB_dom1"/>
</dbReference>
<protein>
    <recommendedName>
        <fullName evidence="3">Cell wall hydrolase SleB domain-containing protein</fullName>
    </recommendedName>
</protein>
<dbReference type="Proteomes" id="UP001549110">
    <property type="component" value="Unassembled WGS sequence"/>
</dbReference>
<comment type="caution">
    <text evidence="4">The sequence shown here is derived from an EMBL/GenBank/DDBJ whole genome shotgun (WGS) entry which is preliminary data.</text>
</comment>
<gene>
    <name evidence="4" type="ORF">ABID41_003743</name>
</gene>
<evidence type="ECO:0000256" key="2">
    <source>
        <dbReference type="SAM" id="SignalP"/>
    </source>
</evidence>
<dbReference type="InterPro" id="IPR011105">
    <property type="entry name" value="Cell_wall_hydrolase_SleB"/>
</dbReference>